<dbReference type="Proteomes" id="UP000077266">
    <property type="component" value="Unassembled WGS sequence"/>
</dbReference>
<evidence type="ECO:0000259" key="2">
    <source>
        <dbReference type="Pfam" id="PF12937"/>
    </source>
</evidence>
<accession>A0A165E043</accession>
<protein>
    <recommendedName>
        <fullName evidence="2">F-box domain-containing protein</fullName>
    </recommendedName>
</protein>
<dbReference type="SUPFAM" id="SSF81383">
    <property type="entry name" value="F-box domain"/>
    <property type="match status" value="1"/>
</dbReference>
<reference evidence="3 4" key="1">
    <citation type="journal article" date="2016" name="Mol. Biol. Evol.">
        <title>Comparative Genomics of Early-Diverging Mushroom-Forming Fungi Provides Insights into the Origins of Lignocellulose Decay Capabilities.</title>
        <authorList>
            <person name="Nagy L.G."/>
            <person name="Riley R."/>
            <person name="Tritt A."/>
            <person name="Adam C."/>
            <person name="Daum C."/>
            <person name="Floudas D."/>
            <person name="Sun H."/>
            <person name="Yadav J.S."/>
            <person name="Pangilinan J."/>
            <person name="Larsson K.H."/>
            <person name="Matsuura K."/>
            <person name="Barry K."/>
            <person name="Labutti K."/>
            <person name="Kuo R."/>
            <person name="Ohm R.A."/>
            <person name="Bhattacharya S.S."/>
            <person name="Shirouzu T."/>
            <person name="Yoshinaga Y."/>
            <person name="Martin F.M."/>
            <person name="Grigoriev I.V."/>
            <person name="Hibbett D.S."/>
        </authorList>
    </citation>
    <scope>NUCLEOTIDE SEQUENCE [LARGE SCALE GENOMIC DNA]</scope>
    <source>
        <strain evidence="3 4">HHB12029</strain>
    </source>
</reference>
<dbReference type="AlphaFoldDB" id="A0A165E043"/>
<dbReference type="InterPro" id="IPR032675">
    <property type="entry name" value="LRR_dom_sf"/>
</dbReference>
<keyword evidence="4" id="KW-1185">Reference proteome</keyword>
<gene>
    <name evidence="3" type="ORF">EXIGLDRAFT_841237</name>
</gene>
<dbReference type="SUPFAM" id="SSF52047">
    <property type="entry name" value="RNI-like"/>
    <property type="match status" value="1"/>
</dbReference>
<evidence type="ECO:0000313" key="4">
    <source>
        <dbReference type="Proteomes" id="UP000077266"/>
    </source>
</evidence>
<dbReference type="EMBL" id="KV426177">
    <property type="protein sequence ID" value="KZV85785.1"/>
    <property type="molecule type" value="Genomic_DNA"/>
</dbReference>
<evidence type="ECO:0000256" key="1">
    <source>
        <dbReference type="SAM" id="MobiDB-lite"/>
    </source>
</evidence>
<proteinExistence type="predicted"/>
<dbReference type="Gene3D" id="3.80.10.10">
    <property type="entry name" value="Ribonuclease Inhibitor"/>
    <property type="match status" value="1"/>
</dbReference>
<name>A0A165E043_EXIGL</name>
<evidence type="ECO:0000313" key="3">
    <source>
        <dbReference type="EMBL" id="KZV85785.1"/>
    </source>
</evidence>
<dbReference type="InterPro" id="IPR036047">
    <property type="entry name" value="F-box-like_dom_sf"/>
</dbReference>
<dbReference type="InterPro" id="IPR001810">
    <property type="entry name" value="F-box_dom"/>
</dbReference>
<organism evidence="3 4">
    <name type="scientific">Exidia glandulosa HHB12029</name>
    <dbReference type="NCBI Taxonomy" id="1314781"/>
    <lineage>
        <taxon>Eukaryota</taxon>
        <taxon>Fungi</taxon>
        <taxon>Dikarya</taxon>
        <taxon>Basidiomycota</taxon>
        <taxon>Agaricomycotina</taxon>
        <taxon>Agaricomycetes</taxon>
        <taxon>Auriculariales</taxon>
        <taxon>Exidiaceae</taxon>
        <taxon>Exidia</taxon>
    </lineage>
</organism>
<feature type="region of interest" description="Disordered" evidence="1">
    <location>
        <begin position="73"/>
        <end position="115"/>
    </location>
</feature>
<sequence length="571" mass="63145">MLKRISRRLRSVFSHQRNNNDSVVAQDLSSDLTIGDARAASLPSADETPLQSTDFSIAGTSQEAGPVLVSETAVIPASPPGRDSPVGVDKSDSRVTEPALSDGSATSDGTRHLSSPALHHSAQSVVLVDDILDIIFKQLTACKHMETYDLDYAATPFRLAAVCKQWRDVALGPLLWTHLYLPCGPEHRDINYNLYVQRVLERSQDMALHILLFDCDKDSLATDALALHAVIAMSTRWRAITMTGKPLEWAQWRAILHCDTPLLEYAYVFGDEPRQDEEREPAWRPADEDLELLPNAPKLQSFEVSWVPILCAPLADWEVTTGTRWYGPGPTPLASLTCLRLFLLQAEAERLHDLLRSLPNLTELCLAILKLSINIAQFALSTIRGGGGPYALPELRYLDLRGVAPLIFIPTSRRIETPVLETVTLQPDNILPLTYFFRTLSNAENVRSLTIIGGVAKVAASDLLMLSMLRNIESVVLDCEIADSIFEGMSVNAESLWPKMHTLHIDKALESDAVRQSLLQFIKAKNATSATAEGVSAFQHVCVNEEGWLPKELEALLGEDSRREEAPVLYD</sequence>
<dbReference type="OrthoDB" id="2931097at2759"/>
<dbReference type="Pfam" id="PF12937">
    <property type="entry name" value="F-box-like"/>
    <property type="match status" value="1"/>
</dbReference>
<feature type="domain" description="F-box" evidence="2">
    <location>
        <begin position="157"/>
        <end position="181"/>
    </location>
</feature>
<dbReference type="InParanoid" id="A0A165E043"/>